<reference evidence="2" key="2">
    <citation type="submission" date="2021-08" db="EMBL/GenBank/DDBJ databases">
        <authorList>
            <person name="Tani A."/>
            <person name="Ola A."/>
            <person name="Ogura Y."/>
            <person name="Katsura K."/>
            <person name="Hayashi T."/>
        </authorList>
    </citation>
    <scope>NUCLEOTIDE SEQUENCE</scope>
    <source>
        <strain evidence="2">DSM 16372</strain>
    </source>
</reference>
<dbReference type="Pfam" id="PF09669">
    <property type="entry name" value="Phage_pRha"/>
    <property type="match status" value="1"/>
</dbReference>
<evidence type="ECO:0000259" key="1">
    <source>
        <dbReference type="Pfam" id="PF03374"/>
    </source>
</evidence>
<organism evidence="2 3">
    <name type="scientific">Methylobacterium hispanicum</name>
    <dbReference type="NCBI Taxonomy" id="270350"/>
    <lineage>
        <taxon>Bacteria</taxon>
        <taxon>Pseudomonadati</taxon>
        <taxon>Pseudomonadota</taxon>
        <taxon>Alphaproteobacteria</taxon>
        <taxon>Hyphomicrobiales</taxon>
        <taxon>Methylobacteriaceae</taxon>
        <taxon>Methylobacterium</taxon>
    </lineage>
</organism>
<evidence type="ECO:0000313" key="2">
    <source>
        <dbReference type="EMBL" id="GJD87243.1"/>
    </source>
</evidence>
<evidence type="ECO:0000313" key="3">
    <source>
        <dbReference type="Proteomes" id="UP001055247"/>
    </source>
</evidence>
<dbReference type="Pfam" id="PF03374">
    <property type="entry name" value="ANT"/>
    <property type="match status" value="1"/>
</dbReference>
<dbReference type="RefSeq" id="WP_238229495.1">
    <property type="nucleotide sequence ID" value="NZ_BPQO01000002.1"/>
</dbReference>
<dbReference type="EMBL" id="BPQO01000002">
    <property type="protein sequence ID" value="GJD87243.1"/>
    <property type="molecule type" value="Genomic_DNA"/>
</dbReference>
<keyword evidence="3" id="KW-1185">Reference proteome</keyword>
<name>A0AAV4ZH54_9HYPH</name>
<dbReference type="NCBIfam" id="TIGR02681">
    <property type="entry name" value="phage_pRha"/>
    <property type="match status" value="1"/>
</dbReference>
<dbReference type="AlphaFoldDB" id="A0AAV4ZH54"/>
<comment type="caution">
    <text evidence="2">The sequence shown here is derived from an EMBL/GenBank/DDBJ whole genome shotgun (WGS) entry which is preliminary data.</text>
</comment>
<accession>A0AAV4ZH54</accession>
<gene>
    <name evidence="2" type="ORF">BHAOGJBA_0743</name>
</gene>
<protein>
    <recommendedName>
        <fullName evidence="1">Antirepressor protein C-terminal domain-containing protein</fullName>
    </recommendedName>
</protein>
<dbReference type="InterPro" id="IPR014054">
    <property type="entry name" value="Phage_regulatory_Rha"/>
</dbReference>
<sequence>MEPVNQAALISTTTSLPAVALAGDKAVADTRDIAAYFKRTHKAVLVAVRTALVRSPEILGHKIVPMLDEVGTGNGASREVLAYRLDRDAFSLIVMGFTGERAFQWKLAYIDAFNRMEEELRRRTQVPAVDLNDPASLRTLLLGYSEQLIAAKAEVAETRQALVVTEKRAAFAEAVIEEVRPKIEAYEAFLDADGLCTLSTAARAIDAPQKLFFSWLRKKGYLFDADGFAQPRADLRKSGYMKIRWHDVTPTRREWRTYVTKPGLEWLRQRWYVGPGQALRLQAAVANRQAELPGLEQRT</sequence>
<feature type="domain" description="Antirepressor protein C-terminal" evidence="1">
    <location>
        <begin position="173"/>
        <end position="271"/>
    </location>
</feature>
<dbReference type="Proteomes" id="UP001055247">
    <property type="component" value="Unassembled WGS sequence"/>
</dbReference>
<dbReference type="GO" id="GO:0003677">
    <property type="term" value="F:DNA binding"/>
    <property type="evidence" value="ECO:0007669"/>
    <property type="project" value="InterPro"/>
</dbReference>
<reference evidence="2" key="1">
    <citation type="journal article" date="2016" name="Front. Microbiol.">
        <title>Genome Sequence of the Piezophilic, Mesophilic Sulfate-Reducing Bacterium Desulfovibrio indicus J2T.</title>
        <authorList>
            <person name="Cao J."/>
            <person name="Maignien L."/>
            <person name="Shao Z."/>
            <person name="Alain K."/>
            <person name="Jebbar M."/>
        </authorList>
    </citation>
    <scope>NUCLEOTIDE SEQUENCE</scope>
    <source>
        <strain evidence="2">DSM 16372</strain>
    </source>
</reference>
<dbReference type="InterPro" id="IPR005039">
    <property type="entry name" value="Ant_C"/>
</dbReference>
<proteinExistence type="predicted"/>